<keyword evidence="4" id="KW-0238">DNA-binding</keyword>
<name>A0A1H8P5W0_9RHOB</name>
<dbReference type="AlphaFoldDB" id="A0A1H8P5W0"/>
<dbReference type="PANTHER" id="PTHR33678:SF1">
    <property type="entry name" value="BLL1576 PROTEIN"/>
    <property type="match status" value="1"/>
</dbReference>
<feature type="region of interest" description="Disordered" evidence="1">
    <location>
        <begin position="221"/>
        <end position="245"/>
    </location>
</feature>
<dbReference type="InterPro" id="IPR024463">
    <property type="entry name" value="Transposase_TnpC_homeodom"/>
</dbReference>
<dbReference type="Pfam" id="PF13007">
    <property type="entry name" value="LZ_Tnp_IS66"/>
    <property type="match status" value="1"/>
</dbReference>
<dbReference type="PANTHER" id="PTHR33678">
    <property type="entry name" value="BLL1576 PROTEIN"/>
    <property type="match status" value="1"/>
</dbReference>
<dbReference type="GO" id="GO:0003677">
    <property type="term" value="F:DNA binding"/>
    <property type="evidence" value="ECO:0007669"/>
    <property type="project" value="UniProtKB-KW"/>
</dbReference>
<evidence type="ECO:0000256" key="1">
    <source>
        <dbReference type="SAM" id="MobiDB-lite"/>
    </source>
</evidence>
<protein>
    <submittedName>
        <fullName evidence="4">Transposase C of IS166 homeodomain-containing protein</fullName>
    </submittedName>
</protein>
<dbReference type="InterPro" id="IPR024474">
    <property type="entry name" value="Znf_dom_IS66"/>
</dbReference>
<accession>A0A1H8P5W0</accession>
<proteinExistence type="predicted"/>
<organism evidence="4 5">
    <name type="scientific">Gemmobacter aquatilis</name>
    <dbReference type="NCBI Taxonomy" id="933059"/>
    <lineage>
        <taxon>Bacteria</taxon>
        <taxon>Pseudomonadati</taxon>
        <taxon>Pseudomonadota</taxon>
        <taxon>Alphaproteobacteria</taxon>
        <taxon>Rhodobacterales</taxon>
        <taxon>Paracoccaceae</taxon>
        <taxon>Gemmobacter</taxon>
    </lineage>
</organism>
<dbReference type="Proteomes" id="UP000198761">
    <property type="component" value="Unassembled WGS sequence"/>
</dbReference>
<dbReference type="Pfam" id="PF13005">
    <property type="entry name" value="zf-IS66"/>
    <property type="match status" value="1"/>
</dbReference>
<reference evidence="4 5" key="1">
    <citation type="submission" date="2016-10" db="EMBL/GenBank/DDBJ databases">
        <authorList>
            <person name="de Groot N.N."/>
        </authorList>
    </citation>
    <scope>NUCLEOTIDE SEQUENCE [LARGE SCALE GENOMIC DNA]</scope>
    <source>
        <strain evidence="4 5">DSM 3857</strain>
    </source>
</reference>
<gene>
    <name evidence="4" type="ORF">SAMN04488103_1331</name>
</gene>
<dbReference type="EMBL" id="FOCE01000033">
    <property type="protein sequence ID" value="SEO37124.1"/>
    <property type="molecule type" value="Genomic_DNA"/>
</dbReference>
<keyword evidence="4" id="KW-0371">Homeobox</keyword>
<sequence>MSAPADLPFDLDSLPPAVREAFAAMQAKVAGLEARTERQDYLITELRHALYGKRSEQLGPDERQLAFEDLETAVAEAEAARDALIERNADGKPRCPATKRNLGHLPDHLPRIEQVIEPAQIICPCGCTDMVKIGEDRAARLDIVPARFQVIVTVRPRYACRRCDAGVMQADTPNWLIEGGLPTEGTLAHVAVSTRTGPAPIAEEGVALIRDLYAIEAESAAVTPPPDWPSGRIAPPRSSPASMTG</sequence>
<evidence type="ECO:0000313" key="5">
    <source>
        <dbReference type="Proteomes" id="UP000198761"/>
    </source>
</evidence>
<evidence type="ECO:0000259" key="2">
    <source>
        <dbReference type="Pfam" id="PF13005"/>
    </source>
</evidence>
<feature type="domain" description="Transposase TnpC homeodomain" evidence="3">
    <location>
        <begin position="43"/>
        <end position="113"/>
    </location>
</feature>
<dbReference type="STRING" id="933059.SAMN04488103_1331"/>
<evidence type="ECO:0000313" key="4">
    <source>
        <dbReference type="EMBL" id="SEO37124.1"/>
    </source>
</evidence>
<dbReference type="InterPro" id="IPR052344">
    <property type="entry name" value="Transposase-related"/>
</dbReference>
<evidence type="ECO:0000259" key="3">
    <source>
        <dbReference type="Pfam" id="PF13007"/>
    </source>
</evidence>
<feature type="domain" description="Transposase IS66 zinc-finger binding" evidence="2">
    <location>
        <begin position="122"/>
        <end position="164"/>
    </location>
</feature>
<keyword evidence="5" id="KW-1185">Reference proteome</keyword>